<evidence type="ECO:0000313" key="3">
    <source>
        <dbReference type="Proteomes" id="UP000572528"/>
    </source>
</evidence>
<accession>A0A853EGH5</accession>
<dbReference type="RefSeq" id="WP_179899615.1">
    <property type="nucleotide sequence ID" value="NZ_JACBXV010000011.1"/>
</dbReference>
<proteinExistence type="predicted"/>
<name>A0A853EGH5_9ACTO</name>
<dbReference type="AlphaFoldDB" id="A0A853EGH5"/>
<protein>
    <submittedName>
        <fullName evidence="2">Helix-turn-helix domain-containing protein</fullName>
    </submittedName>
</protein>
<feature type="region of interest" description="Disordered" evidence="1">
    <location>
        <begin position="231"/>
        <end position="270"/>
    </location>
</feature>
<evidence type="ECO:0000313" key="2">
    <source>
        <dbReference type="EMBL" id="NYS68274.1"/>
    </source>
</evidence>
<reference evidence="2 3" key="1">
    <citation type="submission" date="2020-07" db="EMBL/GenBank/DDBJ databases">
        <title>MOT database genomes.</title>
        <authorList>
            <person name="Joseph S."/>
            <person name="Aduse-Opoku J."/>
            <person name="Hashim A."/>
            <person name="Wade W."/>
            <person name="Curtis M."/>
        </authorList>
    </citation>
    <scope>NUCLEOTIDE SEQUENCE [LARGE SCALE GENOMIC DNA]</scope>
    <source>
        <strain evidence="2 3">WMus004</strain>
    </source>
</reference>
<feature type="compositionally biased region" description="Basic and acidic residues" evidence="1">
    <location>
        <begin position="241"/>
        <end position="250"/>
    </location>
</feature>
<evidence type="ECO:0000256" key="1">
    <source>
        <dbReference type="SAM" id="MobiDB-lite"/>
    </source>
</evidence>
<dbReference type="EMBL" id="JACBXV010000011">
    <property type="protein sequence ID" value="NYS68274.1"/>
    <property type="molecule type" value="Genomic_DNA"/>
</dbReference>
<organism evidence="2 3">
    <name type="scientific">Actinomyces bowdenii</name>
    <dbReference type="NCBI Taxonomy" id="131109"/>
    <lineage>
        <taxon>Bacteria</taxon>
        <taxon>Bacillati</taxon>
        <taxon>Actinomycetota</taxon>
        <taxon>Actinomycetes</taxon>
        <taxon>Actinomycetales</taxon>
        <taxon>Actinomycetaceae</taxon>
        <taxon>Actinomyces</taxon>
    </lineage>
</organism>
<comment type="caution">
    <text evidence="2">The sequence shown here is derived from an EMBL/GenBank/DDBJ whole genome shotgun (WGS) entry which is preliminary data.</text>
</comment>
<gene>
    <name evidence="2" type="ORF">HZZ05_01810</name>
</gene>
<sequence>MTAPKTPRPAPAGQSRPCTHQRVYHEHGTYNRAQCDGCRCPSCTRAIRRRRKQYQMGLKPDVAPLVPAARVAEHLAALRAAGVTHREVAARVGKSYSAIRRYAYLRRGRVRFDSVKEIMAIPVPEAPVAPVVALGMGGGDGYVDAVGSRRRLQALAVMGWPLWAQARRMGMSTAALSDIRLGHVTTVRARTAATIAAWYRHMVSHPPMPHERSAASDARTRRVGAGWVGPMAWDQGAIDDPQARPWEETSSKNSNDVEVAAVGRGKERAA</sequence>
<dbReference type="Proteomes" id="UP000572528">
    <property type="component" value="Unassembled WGS sequence"/>
</dbReference>